<sequence>MAVVVTVPRDSALQFRLVVGSNPETGAPIVSSKTFTKIKSTAIEQDAYDVANALVGLQKYPLNEIRFEKESQLTE</sequence>
<feature type="domain" description="DUF1659" evidence="1">
    <location>
        <begin position="6"/>
        <end position="75"/>
    </location>
</feature>
<proteinExistence type="predicted"/>
<dbReference type="AlphaFoldDB" id="X1AQH2"/>
<protein>
    <recommendedName>
        <fullName evidence="1">DUF1659 domain-containing protein</fullName>
    </recommendedName>
</protein>
<dbReference type="Pfam" id="PF07872">
    <property type="entry name" value="DUF1659"/>
    <property type="match status" value="1"/>
</dbReference>
<name>X1AQH2_9ZZZZ</name>
<evidence type="ECO:0000259" key="1">
    <source>
        <dbReference type="Pfam" id="PF07872"/>
    </source>
</evidence>
<gene>
    <name evidence="2" type="ORF">S01H4_30045</name>
</gene>
<dbReference type="EMBL" id="BART01015480">
    <property type="protein sequence ID" value="GAG85019.1"/>
    <property type="molecule type" value="Genomic_DNA"/>
</dbReference>
<accession>X1AQH2</accession>
<comment type="caution">
    <text evidence="2">The sequence shown here is derived from an EMBL/GenBank/DDBJ whole genome shotgun (WGS) entry which is preliminary data.</text>
</comment>
<organism evidence="2">
    <name type="scientific">marine sediment metagenome</name>
    <dbReference type="NCBI Taxonomy" id="412755"/>
    <lineage>
        <taxon>unclassified sequences</taxon>
        <taxon>metagenomes</taxon>
        <taxon>ecological metagenomes</taxon>
    </lineage>
</organism>
<dbReference type="InterPro" id="IPR012454">
    <property type="entry name" value="DUF1659"/>
</dbReference>
<reference evidence="2" key="1">
    <citation type="journal article" date="2014" name="Front. Microbiol.">
        <title>High frequency of phylogenetically diverse reductive dehalogenase-homologous genes in deep subseafloor sedimentary metagenomes.</title>
        <authorList>
            <person name="Kawai M."/>
            <person name="Futagami T."/>
            <person name="Toyoda A."/>
            <person name="Takaki Y."/>
            <person name="Nishi S."/>
            <person name="Hori S."/>
            <person name="Arai W."/>
            <person name="Tsubouchi T."/>
            <person name="Morono Y."/>
            <person name="Uchiyama I."/>
            <person name="Ito T."/>
            <person name="Fujiyama A."/>
            <person name="Inagaki F."/>
            <person name="Takami H."/>
        </authorList>
    </citation>
    <scope>NUCLEOTIDE SEQUENCE</scope>
    <source>
        <strain evidence="2">Expedition CK06-06</strain>
    </source>
</reference>
<evidence type="ECO:0000313" key="2">
    <source>
        <dbReference type="EMBL" id="GAG85019.1"/>
    </source>
</evidence>